<evidence type="ECO:0000256" key="7">
    <source>
        <dbReference type="ARBA" id="ARBA00023146"/>
    </source>
</evidence>
<reference evidence="10" key="1">
    <citation type="submission" date="2021-04" db="EMBL/GenBank/DDBJ databases">
        <title>Genomic insights into ecological role and evolution of a novel Thermoplasmata order Candidatus Sysuiplasmatales.</title>
        <authorList>
            <person name="Yuan Y."/>
        </authorList>
    </citation>
    <scope>NUCLEOTIDE SEQUENCE</scope>
    <source>
        <strain evidence="10">YP2-bin.285</strain>
    </source>
</reference>
<dbReference type="InterPro" id="IPR004364">
    <property type="entry name" value="Aa-tRNA-synt_II"/>
</dbReference>
<keyword evidence="6" id="KW-0648">Protein biosynthesis</keyword>
<evidence type="ECO:0000313" key="10">
    <source>
        <dbReference type="EMBL" id="MBX8631947.1"/>
    </source>
</evidence>
<dbReference type="NCBIfam" id="NF003483">
    <property type="entry name" value="PRK05159.1"/>
    <property type="match status" value="1"/>
</dbReference>
<dbReference type="PANTHER" id="PTHR22594">
    <property type="entry name" value="ASPARTYL/LYSYL-TRNA SYNTHETASE"/>
    <property type="match status" value="1"/>
</dbReference>
<evidence type="ECO:0000313" key="11">
    <source>
        <dbReference type="Proteomes" id="UP000716004"/>
    </source>
</evidence>
<dbReference type="PANTHER" id="PTHR22594:SF34">
    <property type="entry name" value="ASPARAGINE--TRNA LIGASE, MITOCHONDRIAL-RELATED"/>
    <property type="match status" value="1"/>
</dbReference>
<keyword evidence="3 10" id="KW-0436">Ligase</keyword>
<dbReference type="EMBL" id="JAGVSJ010000011">
    <property type="protein sequence ID" value="MBX8631947.1"/>
    <property type="molecule type" value="Genomic_DNA"/>
</dbReference>
<dbReference type="InterPro" id="IPR045864">
    <property type="entry name" value="aa-tRNA-synth_II/BPL/LPL"/>
</dbReference>
<accession>A0A8J8CFU2</accession>
<evidence type="ECO:0000256" key="5">
    <source>
        <dbReference type="ARBA" id="ARBA00022840"/>
    </source>
</evidence>
<dbReference type="Gene3D" id="2.40.50.140">
    <property type="entry name" value="Nucleic acid-binding proteins"/>
    <property type="match status" value="1"/>
</dbReference>
<comment type="caution">
    <text evidence="10">The sequence shown here is derived from an EMBL/GenBank/DDBJ whole genome shotgun (WGS) entry which is preliminary data.</text>
</comment>
<dbReference type="PROSITE" id="PS50862">
    <property type="entry name" value="AA_TRNA_LIGASE_II"/>
    <property type="match status" value="1"/>
</dbReference>
<evidence type="ECO:0000256" key="1">
    <source>
        <dbReference type="ARBA" id="ARBA00008226"/>
    </source>
</evidence>
<dbReference type="GO" id="GO:0004816">
    <property type="term" value="F:asparagine-tRNA ligase activity"/>
    <property type="evidence" value="ECO:0007669"/>
    <property type="project" value="UniProtKB-UniRule"/>
</dbReference>
<dbReference type="Pfam" id="PF00152">
    <property type="entry name" value="tRNA-synt_2"/>
    <property type="match status" value="1"/>
</dbReference>
<dbReference type="SUPFAM" id="SSF55681">
    <property type="entry name" value="Class II aaRS and biotin synthetases"/>
    <property type="match status" value="1"/>
</dbReference>
<evidence type="ECO:0000256" key="8">
    <source>
        <dbReference type="NCBIfam" id="TIGR00457"/>
    </source>
</evidence>
<evidence type="ECO:0000256" key="4">
    <source>
        <dbReference type="ARBA" id="ARBA00022741"/>
    </source>
</evidence>
<evidence type="ECO:0000256" key="3">
    <source>
        <dbReference type="ARBA" id="ARBA00022598"/>
    </source>
</evidence>
<dbReference type="InterPro" id="IPR004365">
    <property type="entry name" value="NA-bd_OB_tRNA"/>
</dbReference>
<dbReference type="CDD" id="cd00776">
    <property type="entry name" value="AsxRS_core"/>
    <property type="match status" value="1"/>
</dbReference>
<dbReference type="GO" id="GO:0006421">
    <property type="term" value="P:asparaginyl-tRNA aminoacylation"/>
    <property type="evidence" value="ECO:0007669"/>
    <property type="project" value="UniProtKB-UniRule"/>
</dbReference>
<dbReference type="Proteomes" id="UP000716004">
    <property type="component" value="Unassembled WGS sequence"/>
</dbReference>
<dbReference type="InterPro" id="IPR002312">
    <property type="entry name" value="Asp/Asn-tRNA-synth_IIb"/>
</dbReference>
<sequence>MRDVLKSDEDGGVFRVHGWIYRTRSSGSIVFAVIRDSTGIIQCTVKKSGVPEEDFRSAERALVESSVEVEGVLKKDRRAPGGYELVARSFSVVSYADPFPITENQSEPFLLDNRHLWIRSREQAAIMKVKETVLQASREWFAASGFYEVTPPILTTNACEGGTTLFQLKYFDQNAYLSQSAQMYLEALSFTLERVFALTPSFRAEKSRTPRHLTEYWHLEGEEAWVRNEGNMEIQEELVSHIVQSVLTRRREELEFLKRDTAELALVSPPFERITYSKAIDILKGRGRNAEWGEDFGTEEERIITEGKDRPVFVTNFPKEVKAFYMKEDEEDPRTYRCADLIAPHGFGELIGGSERETDVRKMMERMEQQSIPLEPYRWYLDLRRFGSVPHSGFGMGVERVVRWICGLEHIRDAVPFPRTPSRIYP</sequence>
<dbReference type="GO" id="GO:0003676">
    <property type="term" value="F:nucleic acid binding"/>
    <property type="evidence" value="ECO:0007669"/>
    <property type="project" value="InterPro"/>
</dbReference>
<comment type="similarity">
    <text evidence="1">Belongs to the class-II aminoacyl-tRNA synthetase family.</text>
</comment>
<dbReference type="EC" id="6.1.1.22" evidence="2 8"/>
<dbReference type="NCBIfam" id="TIGR00457">
    <property type="entry name" value="asnS"/>
    <property type="match status" value="1"/>
</dbReference>
<dbReference type="SUPFAM" id="SSF50249">
    <property type="entry name" value="Nucleic acid-binding proteins"/>
    <property type="match status" value="1"/>
</dbReference>
<keyword evidence="5" id="KW-0067">ATP-binding</keyword>
<name>A0A8J8CFU2_9ARCH</name>
<feature type="domain" description="Aminoacyl-transfer RNA synthetases class-II family profile" evidence="9">
    <location>
        <begin position="127"/>
        <end position="416"/>
    </location>
</feature>
<dbReference type="Gene3D" id="3.30.930.10">
    <property type="entry name" value="Bira Bifunctional Protein, Domain 2"/>
    <property type="match status" value="1"/>
</dbReference>
<dbReference type="GO" id="GO:0005524">
    <property type="term" value="F:ATP binding"/>
    <property type="evidence" value="ECO:0007669"/>
    <property type="project" value="UniProtKB-KW"/>
</dbReference>
<evidence type="ECO:0000259" key="9">
    <source>
        <dbReference type="PROSITE" id="PS50862"/>
    </source>
</evidence>
<keyword evidence="7" id="KW-0030">Aminoacyl-tRNA synthetase</keyword>
<keyword evidence="4" id="KW-0547">Nucleotide-binding</keyword>
<organism evidence="10 11">
    <name type="scientific">Candidatus Sysuiplasma superficiale</name>
    <dbReference type="NCBI Taxonomy" id="2823368"/>
    <lineage>
        <taxon>Archaea</taxon>
        <taxon>Methanobacteriati</taxon>
        <taxon>Thermoplasmatota</taxon>
        <taxon>Thermoplasmata</taxon>
        <taxon>Candidatus Sysuiplasmatales</taxon>
        <taxon>Candidatus Sysuiplasmataceae</taxon>
        <taxon>Candidatus Sysuiplasma</taxon>
    </lineage>
</organism>
<dbReference type="PRINTS" id="PR01042">
    <property type="entry name" value="TRNASYNTHASP"/>
</dbReference>
<dbReference type="Pfam" id="PF01336">
    <property type="entry name" value="tRNA_anti-codon"/>
    <property type="match status" value="1"/>
</dbReference>
<dbReference type="InterPro" id="IPR012340">
    <property type="entry name" value="NA-bd_OB-fold"/>
</dbReference>
<dbReference type="AlphaFoldDB" id="A0A8J8CFU2"/>
<dbReference type="InterPro" id="IPR004522">
    <property type="entry name" value="Asn-tRNA-ligase"/>
</dbReference>
<proteinExistence type="inferred from homology"/>
<gene>
    <name evidence="10" type="primary">asnS</name>
    <name evidence="10" type="ORF">J9259_05450</name>
</gene>
<dbReference type="InterPro" id="IPR006195">
    <property type="entry name" value="aa-tRNA-synth_II"/>
</dbReference>
<dbReference type="NCBIfam" id="NF003037">
    <property type="entry name" value="PRK03932.1"/>
    <property type="match status" value="1"/>
</dbReference>
<evidence type="ECO:0000256" key="6">
    <source>
        <dbReference type="ARBA" id="ARBA00022917"/>
    </source>
</evidence>
<evidence type="ECO:0000256" key="2">
    <source>
        <dbReference type="ARBA" id="ARBA00012816"/>
    </source>
</evidence>
<protein>
    <recommendedName>
        <fullName evidence="2 8">Asparagine--tRNA ligase</fullName>
        <ecNumber evidence="2 8">6.1.1.22</ecNumber>
    </recommendedName>
</protein>